<proteinExistence type="predicted"/>
<reference evidence="2 3" key="1">
    <citation type="submission" date="2016-10" db="EMBL/GenBank/DDBJ databases">
        <authorList>
            <person name="de Groot N.N."/>
        </authorList>
    </citation>
    <scope>NUCLEOTIDE SEQUENCE [LARGE SCALE GENOMIC DNA]</scope>
    <source>
        <strain evidence="2 3">CGMCC 1.5382</strain>
    </source>
</reference>
<feature type="compositionally biased region" description="Basic and acidic residues" evidence="1">
    <location>
        <begin position="161"/>
        <end position="177"/>
    </location>
</feature>
<keyword evidence="3" id="KW-1185">Reference proteome</keyword>
<evidence type="ECO:0000256" key="1">
    <source>
        <dbReference type="SAM" id="MobiDB-lite"/>
    </source>
</evidence>
<protein>
    <submittedName>
        <fullName evidence="2">HEAT repeat-containing protein</fullName>
    </submittedName>
</protein>
<dbReference type="STRING" id="386301.SAMN05216282_108118"/>
<feature type="region of interest" description="Disordered" evidence="1">
    <location>
        <begin position="161"/>
        <end position="190"/>
    </location>
</feature>
<dbReference type="Proteomes" id="UP000198701">
    <property type="component" value="Unassembled WGS sequence"/>
</dbReference>
<sequence length="190" mass="20904">MHNKLVPHPDVPFDLPTAERIHAAVAHYGEQTVIDNSIALLRGKNAGKDFLLYAGGKHALGILDGAPALYWPELWGARALLYVWSDAAAPYVVVGLTNQAWRVREMCARVILLRGLQVAPKLVRMTTDEVPRVRAAALHTLAAQGTAEHLEAITARLRDPDKDVRRAAQQARDELTSRLKLPTEQTPTGE</sequence>
<evidence type="ECO:0000313" key="2">
    <source>
        <dbReference type="EMBL" id="SDK60252.1"/>
    </source>
</evidence>
<dbReference type="InterPro" id="IPR016024">
    <property type="entry name" value="ARM-type_fold"/>
</dbReference>
<organism evidence="2 3">
    <name type="scientific">Cryobacterium psychrotolerans</name>
    <dbReference type="NCBI Taxonomy" id="386301"/>
    <lineage>
        <taxon>Bacteria</taxon>
        <taxon>Bacillati</taxon>
        <taxon>Actinomycetota</taxon>
        <taxon>Actinomycetes</taxon>
        <taxon>Micrococcales</taxon>
        <taxon>Microbacteriaceae</taxon>
        <taxon>Cryobacterium</taxon>
    </lineage>
</organism>
<dbReference type="AlphaFoldDB" id="A0A1G9D8N9"/>
<dbReference type="EMBL" id="FNFU01000008">
    <property type="protein sequence ID" value="SDK60252.1"/>
    <property type="molecule type" value="Genomic_DNA"/>
</dbReference>
<dbReference type="Gene3D" id="1.25.10.10">
    <property type="entry name" value="Leucine-rich Repeat Variant"/>
    <property type="match status" value="1"/>
</dbReference>
<name>A0A1G9D8N9_9MICO</name>
<accession>A0A1G9D8N9</accession>
<dbReference type="RefSeq" id="WP_092323388.1">
    <property type="nucleotide sequence ID" value="NZ_FNFU01000008.1"/>
</dbReference>
<dbReference type="SUPFAM" id="SSF48371">
    <property type="entry name" value="ARM repeat"/>
    <property type="match status" value="1"/>
</dbReference>
<dbReference type="OrthoDB" id="3386844at2"/>
<evidence type="ECO:0000313" key="3">
    <source>
        <dbReference type="Proteomes" id="UP000198701"/>
    </source>
</evidence>
<gene>
    <name evidence="2" type="ORF">SAMN05216282_108118</name>
</gene>
<dbReference type="InterPro" id="IPR011989">
    <property type="entry name" value="ARM-like"/>
</dbReference>
<dbReference type="Pfam" id="PF13646">
    <property type="entry name" value="HEAT_2"/>
    <property type="match status" value="1"/>
</dbReference>